<reference evidence="1 2" key="1">
    <citation type="journal article" date="2023" name="Plant Dis.">
        <title>First Report of Diplodia intermedia Causing Canker and Dieback Diseases on Apple Trees in Canada.</title>
        <authorList>
            <person name="Ellouze W."/>
            <person name="Ilyukhin E."/>
            <person name="Sulman M."/>
            <person name="Ali S."/>
        </authorList>
    </citation>
    <scope>NUCLEOTIDE SEQUENCE [LARGE SCALE GENOMIC DNA]</scope>
    <source>
        <strain evidence="1 2">M45-28</strain>
    </source>
</reference>
<evidence type="ECO:0000313" key="2">
    <source>
        <dbReference type="Proteomes" id="UP001521184"/>
    </source>
</evidence>
<keyword evidence="2" id="KW-1185">Reference proteome</keyword>
<dbReference type="EMBL" id="JAKEKT020000013">
    <property type="protein sequence ID" value="KAL1647146.1"/>
    <property type="molecule type" value="Genomic_DNA"/>
</dbReference>
<dbReference type="Proteomes" id="UP001521184">
    <property type="component" value="Unassembled WGS sequence"/>
</dbReference>
<accession>A0ABR3TYV5</accession>
<sequence length="182" mass="20426">MGAVAPNIGTRITQAQVDESEIFILTTALRCTKDRVKFARMENKAIVRSHELRSQLFDFIMMPMHPDLRASLEAIFKEHRDVIDARKSRMIRRCHAADDIICNIQARAENSQVRFTGRIKPLRSHRGSCSEIDSFPTTLAAIYGLSSAELDRLLAELGATVPQEISAKRKSFLEAIGVDNVT</sequence>
<gene>
    <name evidence="1" type="ORF">SLS58_002917</name>
</gene>
<name>A0ABR3TYV5_9PEZI</name>
<proteinExistence type="predicted"/>
<comment type="caution">
    <text evidence="1">The sequence shown here is derived from an EMBL/GenBank/DDBJ whole genome shotgun (WGS) entry which is preliminary data.</text>
</comment>
<evidence type="ECO:0000313" key="1">
    <source>
        <dbReference type="EMBL" id="KAL1647146.1"/>
    </source>
</evidence>
<organism evidence="1 2">
    <name type="scientific">Diplodia intermedia</name>
    <dbReference type="NCBI Taxonomy" id="856260"/>
    <lineage>
        <taxon>Eukaryota</taxon>
        <taxon>Fungi</taxon>
        <taxon>Dikarya</taxon>
        <taxon>Ascomycota</taxon>
        <taxon>Pezizomycotina</taxon>
        <taxon>Dothideomycetes</taxon>
        <taxon>Dothideomycetes incertae sedis</taxon>
        <taxon>Botryosphaeriales</taxon>
        <taxon>Botryosphaeriaceae</taxon>
        <taxon>Diplodia</taxon>
    </lineage>
</organism>
<protein>
    <submittedName>
        <fullName evidence="1">Uncharacterized protein</fullName>
    </submittedName>
</protein>